<dbReference type="OMA" id="ENHINCL"/>
<feature type="compositionally biased region" description="Acidic residues" evidence="3">
    <location>
        <begin position="28"/>
        <end position="39"/>
    </location>
</feature>
<dbReference type="STRING" id="74649.A0A2P6R3L4"/>
<accession>A0A2P6R3L4</accession>
<evidence type="ECO:0000313" key="6">
    <source>
        <dbReference type="EMBL" id="PRQ41037.1"/>
    </source>
</evidence>
<evidence type="ECO:0000256" key="2">
    <source>
        <dbReference type="ARBA" id="ARBA00023242"/>
    </source>
</evidence>
<protein>
    <recommendedName>
        <fullName evidence="8">KNOX2 domain-containing protein</fullName>
    </recommendedName>
</protein>
<dbReference type="InterPro" id="IPR005540">
    <property type="entry name" value="KNOX1"/>
</dbReference>
<dbReference type="InterPro" id="IPR005541">
    <property type="entry name" value="KNOX2"/>
</dbReference>
<evidence type="ECO:0000256" key="1">
    <source>
        <dbReference type="ARBA" id="ARBA00004123"/>
    </source>
</evidence>
<dbReference type="Gramene" id="PRQ41037">
    <property type="protein sequence ID" value="PRQ41037"/>
    <property type="gene ID" value="RchiOBHm_Chr4g0442631"/>
</dbReference>
<name>A0A2P6R3L4_ROSCH</name>
<dbReference type="Proteomes" id="UP000238479">
    <property type="component" value="Chromosome 4"/>
</dbReference>
<dbReference type="Pfam" id="PF03791">
    <property type="entry name" value="KNOX2"/>
    <property type="match status" value="1"/>
</dbReference>
<dbReference type="PANTHER" id="PTHR48268:SF2">
    <property type="entry name" value="PROTEIN KNATM"/>
    <property type="match status" value="1"/>
</dbReference>
<reference evidence="6 7" key="1">
    <citation type="journal article" date="2018" name="Nat. Genet.">
        <title>The Rosa genome provides new insights in the design of modern roses.</title>
        <authorList>
            <person name="Bendahmane M."/>
        </authorList>
    </citation>
    <scope>NUCLEOTIDE SEQUENCE [LARGE SCALE GENOMIC DNA]</scope>
    <source>
        <strain evidence="7">cv. Old Blush</strain>
    </source>
</reference>
<organism evidence="6 7">
    <name type="scientific">Rosa chinensis</name>
    <name type="common">China rose</name>
    <dbReference type="NCBI Taxonomy" id="74649"/>
    <lineage>
        <taxon>Eukaryota</taxon>
        <taxon>Viridiplantae</taxon>
        <taxon>Streptophyta</taxon>
        <taxon>Embryophyta</taxon>
        <taxon>Tracheophyta</taxon>
        <taxon>Spermatophyta</taxon>
        <taxon>Magnoliopsida</taxon>
        <taxon>eudicotyledons</taxon>
        <taxon>Gunneridae</taxon>
        <taxon>Pentapetalae</taxon>
        <taxon>rosids</taxon>
        <taxon>fabids</taxon>
        <taxon>Rosales</taxon>
        <taxon>Rosaceae</taxon>
        <taxon>Rosoideae</taxon>
        <taxon>Rosoideae incertae sedis</taxon>
        <taxon>Rosa</taxon>
    </lineage>
</organism>
<feature type="region of interest" description="Disordered" evidence="3">
    <location>
        <begin position="1"/>
        <end position="39"/>
    </location>
</feature>
<dbReference type="Pfam" id="PF03790">
    <property type="entry name" value="KNOX1"/>
    <property type="match status" value="1"/>
</dbReference>
<keyword evidence="7" id="KW-1185">Reference proteome</keyword>
<feature type="domain" description="KNOX1" evidence="4">
    <location>
        <begin position="40"/>
        <end position="83"/>
    </location>
</feature>
<dbReference type="EMBL" id="PDCK01000042">
    <property type="protein sequence ID" value="PRQ41037.1"/>
    <property type="molecule type" value="Genomic_DNA"/>
</dbReference>
<dbReference type="GO" id="GO:0005634">
    <property type="term" value="C:nucleus"/>
    <property type="evidence" value="ECO:0007669"/>
    <property type="project" value="UniProtKB-SubCell"/>
</dbReference>
<feature type="domain" description="KNOX2" evidence="5">
    <location>
        <begin position="96"/>
        <end position="147"/>
    </location>
</feature>
<sequence length="155" mass="16896">MAENTGTNVRVVTSSDEQADDRIHVGQEEGDDQDEDKEEEALKKMISGHPLYGLLLENHINCLKVCLGDEIGAITGSASTTTSVTEDTANNKKLKAALTNPSSSDLDQFMEAYCKALKKLKEAMDNPLKEASSFINSAHTQLEEITKTPRKPSRG</sequence>
<dbReference type="AlphaFoldDB" id="A0A2P6R3L4"/>
<comment type="caution">
    <text evidence="6">The sequence shown here is derived from an EMBL/GenBank/DDBJ whole genome shotgun (WGS) entry which is preliminary data.</text>
</comment>
<dbReference type="PANTHER" id="PTHR48268">
    <property type="entry name" value="HOMEOBOX PROTEIN KNOTTED-1-LIKE 6 ISOFORM X1"/>
    <property type="match status" value="1"/>
</dbReference>
<evidence type="ECO:0000259" key="4">
    <source>
        <dbReference type="SMART" id="SM01255"/>
    </source>
</evidence>
<comment type="subcellular location">
    <subcellularLocation>
        <location evidence="1">Nucleus</location>
    </subcellularLocation>
</comment>
<evidence type="ECO:0008006" key="8">
    <source>
        <dbReference type="Google" id="ProtNLM"/>
    </source>
</evidence>
<dbReference type="InterPro" id="IPR053363">
    <property type="entry name" value="Leaf_patterning_domain"/>
</dbReference>
<gene>
    <name evidence="6" type="ORF">RchiOBHm_Chr4g0442631</name>
</gene>
<feature type="compositionally biased region" description="Polar residues" evidence="3">
    <location>
        <begin position="1"/>
        <end position="16"/>
    </location>
</feature>
<evidence type="ECO:0000259" key="5">
    <source>
        <dbReference type="SMART" id="SM01256"/>
    </source>
</evidence>
<evidence type="ECO:0000313" key="7">
    <source>
        <dbReference type="Proteomes" id="UP000238479"/>
    </source>
</evidence>
<dbReference type="OrthoDB" id="1704693at2759"/>
<keyword evidence="2" id="KW-0539">Nucleus</keyword>
<evidence type="ECO:0000256" key="3">
    <source>
        <dbReference type="SAM" id="MobiDB-lite"/>
    </source>
</evidence>
<dbReference type="SMART" id="SM01256">
    <property type="entry name" value="KNOX2"/>
    <property type="match status" value="1"/>
</dbReference>
<dbReference type="SMART" id="SM01255">
    <property type="entry name" value="KNOX1"/>
    <property type="match status" value="1"/>
</dbReference>
<dbReference type="GO" id="GO:0003677">
    <property type="term" value="F:DNA binding"/>
    <property type="evidence" value="ECO:0007669"/>
    <property type="project" value="InterPro"/>
</dbReference>
<proteinExistence type="predicted"/>